<dbReference type="GO" id="GO:0005634">
    <property type="term" value="C:nucleus"/>
    <property type="evidence" value="ECO:0007669"/>
    <property type="project" value="UniProtKB-SubCell"/>
</dbReference>
<evidence type="ECO:0000313" key="20">
    <source>
        <dbReference type="EMBL" id="CAL4764727.1"/>
    </source>
</evidence>
<dbReference type="GO" id="GO:0000166">
    <property type="term" value="F:nucleotide binding"/>
    <property type="evidence" value="ECO:0007669"/>
    <property type="project" value="InterPro"/>
</dbReference>
<sequence length="1468" mass="160399">MTALPDDMVASDLTSAIVLAGVRHEETIAAFDDGPKRRSRWSECKVAKKGKRWGLPDDKPYKPLSYVDLPLGLSEKEIDQFLREQRLEDLHRKIQAHELEDVDPDIRPPSPPPVYDKGGNRLNTRDVRIRKAMTAEYNRLIRYMIKHVDGYLPPVDWKPSKLMKKIIIPIEKFPQAPFMGVIIGPRGVNHKRLQDTTGCKIFIRGRDIGDKWQTDEEAAMPQHVHIEGETEELACICQRRIDDTEVAKSLGVPLYTDAKEMMLKEQLDGVVIAVPTHMHLAIAEALKLLDIMESAGISVLIGHQRRHSKLVQKARELVTVRFGPLRAVNMAPWLMSFRRRRREFSLLKPESYFGFSDISLQWRRKKGIGGPILINSIHDLDLMRYVTGHEIMSVFASTSSAARGGEVEDSGAVTVTFDHGAVGTLLFTDAAPSPWSYEFTTGENKKYPHVPGHLRDCYHFLGAQRSVGFPSLHSFSYGLQTEPGWDSPLQLDTFTVETEDPLHLQMRHFAQVCRGLEDPVCSGRDAVESLAVVLAIQKSAECGRPVAPSDMFLEVTQASHEAADLDSSQLPMQKVRESEQILHCERLVEPLLNPESPEFEYARTHGMQQLAMVNGFSLNKAEQRCGICGALGHLGFECPETNNQNYKMANVTCTICGDKGHVASDCKKAAEINKRENVDWKAMAEKKAQMDKDFNDMMNDMDVSARHMASVLDAKARNALSACRGLRVLASSLLFLLSIAVLQRCFMGLSVKAVVQMLSANRDGNVVAFLIGTLSTVLLQSASQSLYIAGEMVSSDQLNVQSGILFAIGTSIGVSALPVMVAMMAGCRLHLTRAVWGIASFQVLKLLSLGACALLLVPAEILSHGHMLGFTASMVRHMAPFRFDYVNPATWLVQPVLNLLVRINQWRLKAYVAGPPMEYSVETSNGCGRATSGCKYSCLSHHLYGIWRSVEQSVESLECSDATVATCEDAQCIRDAGLFWSSEVEDPGVIEVGGVVTGIISGALFLYISCQLLLRDLTESSSAGSADGRGGRCFAVLEKAAAVPGPLAIFGVIVFTLLLMHDSVSVACVLTPLCGFGLLPASKMMCWVMGAQLGESLAVIAYGATQLPFSRGIVQLAWVQLFCSILAILLTALPFVRRLASHCGLMCATACHEFWILAIVCVGGIPAVLSGIFALTVLWDSSPSFTLCILLVVLPLLISATIWICLRSDWLLPIEVREEVQQECLSVASRTPRPGASPNLLRPPSQTASPYGDVRSPPSARTHPVKSPSPANSPLSPVPNLEVIEEGHSGHDGHDGHDARRTSPTSPETYERTIGPKITAPLPVMPVVPRSSRPSGGSDSTNGSMDAMNARGLGSSIDFATFAGDVTSKPGCRQDLTPIRTESEESREATWPGGADSGPPTQQQVDESQGFWPGLTWRSERAAISASPEPNERNNTYGTSWGSSLQVLTSRLRVSSTPISACGSEESC</sequence>
<evidence type="ECO:0000256" key="12">
    <source>
        <dbReference type="ARBA" id="ARBA00023187"/>
    </source>
</evidence>
<evidence type="ECO:0000256" key="3">
    <source>
        <dbReference type="ARBA" id="ARBA00005808"/>
    </source>
</evidence>
<evidence type="ECO:0000256" key="9">
    <source>
        <dbReference type="ARBA" id="ARBA00022833"/>
    </source>
</evidence>
<dbReference type="SUPFAM" id="SSF51735">
    <property type="entry name" value="NAD(P)-binding Rossmann-fold domains"/>
    <property type="match status" value="1"/>
</dbReference>
<feature type="transmembrane region" description="Helical" evidence="16">
    <location>
        <begin position="834"/>
        <end position="857"/>
    </location>
</feature>
<dbReference type="InterPro" id="IPR004104">
    <property type="entry name" value="Gfo/Idh/MocA-like_OxRdtase_C"/>
</dbReference>
<evidence type="ECO:0000313" key="21">
    <source>
        <dbReference type="Proteomes" id="UP001152797"/>
    </source>
</evidence>
<dbReference type="SUPFAM" id="SSF57756">
    <property type="entry name" value="Retrovirus zinc finger-like domains"/>
    <property type="match status" value="1"/>
</dbReference>
<dbReference type="PANTHER" id="PTHR43377:SF8">
    <property type="entry name" value="BLR3664 PROTEIN"/>
    <property type="match status" value="1"/>
</dbReference>
<dbReference type="Gene3D" id="4.10.60.10">
    <property type="entry name" value="Zinc finger, CCHC-type"/>
    <property type="match status" value="1"/>
</dbReference>
<evidence type="ECO:0000256" key="7">
    <source>
        <dbReference type="ARBA" id="ARBA00022692"/>
    </source>
</evidence>
<keyword evidence="21" id="KW-1185">Reference proteome</keyword>
<dbReference type="InterPro" id="IPR036875">
    <property type="entry name" value="Znf_CCHC_sf"/>
</dbReference>
<feature type="region of interest" description="Disordered" evidence="15">
    <location>
        <begin position="1227"/>
        <end position="1345"/>
    </location>
</feature>
<feature type="domain" description="CCHC-type" evidence="17">
    <location>
        <begin position="653"/>
        <end position="668"/>
    </location>
</feature>
<keyword evidence="8 14" id="KW-0863">Zinc-finger</keyword>
<feature type="transmembrane region" description="Helical" evidence="16">
    <location>
        <begin position="766"/>
        <end position="783"/>
    </location>
</feature>
<dbReference type="Pfam" id="PF02690">
    <property type="entry name" value="Na_Pi_cotrans"/>
    <property type="match status" value="1"/>
</dbReference>
<reference evidence="18" key="1">
    <citation type="submission" date="2022-10" db="EMBL/GenBank/DDBJ databases">
        <authorList>
            <person name="Chen Y."/>
            <person name="Dougan E. K."/>
            <person name="Chan C."/>
            <person name="Rhodes N."/>
            <person name="Thang M."/>
        </authorList>
    </citation>
    <scope>NUCLEOTIDE SEQUENCE</scope>
</reference>
<dbReference type="InterPro" id="IPR036612">
    <property type="entry name" value="KH_dom_type_1_sf"/>
</dbReference>
<evidence type="ECO:0000256" key="5">
    <source>
        <dbReference type="ARBA" id="ARBA00022475"/>
    </source>
</evidence>
<evidence type="ECO:0000313" key="18">
    <source>
        <dbReference type="EMBL" id="CAI3977415.1"/>
    </source>
</evidence>
<dbReference type="InterPro" id="IPR055256">
    <property type="entry name" value="KH_1_KHDC4/BBP-like"/>
</dbReference>
<evidence type="ECO:0000256" key="1">
    <source>
        <dbReference type="ARBA" id="ARBA00004123"/>
    </source>
</evidence>
<feature type="transmembrane region" description="Helical" evidence="16">
    <location>
        <begin position="1063"/>
        <end position="1079"/>
    </location>
</feature>
<feature type="transmembrane region" description="Helical" evidence="16">
    <location>
        <begin position="803"/>
        <end position="822"/>
    </location>
</feature>
<dbReference type="SMART" id="SM00322">
    <property type="entry name" value="KH"/>
    <property type="match status" value="1"/>
</dbReference>
<protein>
    <submittedName>
        <fullName evidence="20">Branchpoint-bridging protein</fullName>
    </submittedName>
</protein>
<feature type="transmembrane region" description="Helical" evidence="16">
    <location>
        <begin position="725"/>
        <end position="746"/>
    </location>
</feature>
<evidence type="ECO:0000256" key="16">
    <source>
        <dbReference type="SAM" id="Phobius"/>
    </source>
</evidence>
<comment type="similarity">
    <text evidence="4">Belongs to the BBP/SF1 family.</text>
</comment>
<feature type="transmembrane region" description="Helical" evidence="16">
    <location>
        <begin position="1154"/>
        <end position="1178"/>
    </location>
</feature>
<dbReference type="Gene3D" id="3.30.1370.10">
    <property type="entry name" value="K Homology domain, type 1"/>
    <property type="match status" value="1"/>
</dbReference>
<evidence type="ECO:0000256" key="13">
    <source>
        <dbReference type="ARBA" id="ARBA00023242"/>
    </source>
</evidence>
<keyword evidence="5" id="KW-1003">Cell membrane</keyword>
<dbReference type="Pfam" id="PF22675">
    <property type="entry name" value="KH-I_KHDC4-BBP"/>
    <property type="match status" value="1"/>
</dbReference>
<dbReference type="SUPFAM" id="SSF54791">
    <property type="entry name" value="Eukaryotic type KH-domain (KH-domain type I)"/>
    <property type="match status" value="1"/>
</dbReference>
<comment type="caution">
    <text evidence="18">The sequence shown here is derived from an EMBL/GenBank/DDBJ whole genome shotgun (WGS) entry which is preliminary data.</text>
</comment>
<dbReference type="PANTHER" id="PTHR43377">
    <property type="entry name" value="BILIVERDIN REDUCTASE A"/>
    <property type="match status" value="1"/>
</dbReference>
<dbReference type="GO" id="GO:0003723">
    <property type="term" value="F:RNA binding"/>
    <property type="evidence" value="ECO:0007669"/>
    <property type="project" value="InterPro"/>
</dbReference>
<dbReference type="InterPro" id="IPR004087">
    <property type="entry name" value="KH_dom"/>
</dbReference>
<feature type="transmembrane region" description="Helical" evidence="16">
    <location>
        <begin position="1116"/>
        <end position="1133"/>
    </location>
</feature>
<dbReference type="EMBL" id="CAMXCT010000341">
    <property type="protein sequence ID" value="CAI3977415.1"/>
    <property type="molecule type" value="Genomic_DNA"/>
</dbReference>
<dbReference type="EMBL" id="CAMXCT030000341">
    <property type="protein sequence ID" value="CAL4764727.1"/>
    <property type="molecule type" value="Genomic_DNA"/>
</dbReference>
<dbReference type="GO" id="GO:0006397">
    <property type="term" value="P:mRNA processing"/>
    <property type="evidence" value="ECO:0007669"/>
    <property type="project" value="UniProtKB-KW"/>
</dbReference>
<dbReference type="InterPro" id="IPR036291">
    <property type="entry name" value="NAD(P)-bd_dom_sf"/>
</dbReference>
<evidence type="ECO:0000256" key="6">
    <source>
        <dbReference type="ARBA" id="ARBA00022664"/>
    </source>
</evidence>
<dbReference type="Pfam" id="PF02894">
    <property type="entry name" value="GFO_IDH_MocA_C"/>
    <property type="match status" value="1"/>
</dbReference>
<dbReference type="SUPFAM" id="SSF55347">
    <property type="entry name" value="Glyceraldehyde-3-phosphate dehydrogenase-like, C-terminal domain"/>
    <property type="match status" value="1"/>
</dbReference>
<dbReference type="Pfam" id="PF16275">
    <property type="entry name" value="SF1-HH"/>
    <property type="match status" value="1"/>
</dbReference>
<keyword evidence="10 16" id="KW-1133">Transmembrane helix</keyword>
<dbReference type="InterPro" id="IPR051450">
    <property type="entry name" value="Gfo/Idh/MocA_Oxidoreductases"/>
</dbReference>
<keyword evidence="12" id="KW-0508">mRNA splicing</keyword>
<dbReference type="Gene3D" id="3.30.360.10">
    <property type="entry name" value="Dihydrodipicolinate Reductase, domain 2"/>
    <property type="match status" value="1"/>
</dbReference>
<name>A0A9P1BQM7_9DINO</name>
<gene>
    <name evidence="18" type="ORF">C1SCF055_LOCUS5557</name>
</gene>
<dbReference type="Gene3D" id="6.10.140.1790">
    <property type="match status" value="1"/>
</dbReference>
<keyword evidence="8 14" id="KW-0479">Metal-binding</keyword>
<dbReference type="GO" id="GO:0005436">
    <property type="term" value="F:sodium:phosphate symporter activity"/>
    <property type="evidence" value="ECO:0007669"/>
    <property type="project" value="InterPro"/>
</dbReference>
<dbReference type="OrthoDB" id="440243at2759"/>
<evidence type="ECO:0000256" key="10">
    <source>
        <dbReference type="ARBA" id="ARBA00022989"/>
    </source>
</evidence>
<proteinExistence type="inferred from homology"/>
<dbReference type="EMBL" id="CAMXCT020000341">
    <property type="protein sequence ID" value="CAL1130790.1"/>
    <property type="molecule type" value="Genomic_DNA"/>
</dbReference>
<evidence type="ECO:0000256" key="14">
    <source>
        <dbReference type="PROSITE-ProRule" id="PRU00047"/>
    </source>
</evidence>
<evidence type="ECO:0000313" key="19">
    <source>
        <dbReference type="EMBL" id="CAL1130790.1"/>
    </source>
</evidence>
<evidence type="ECO:0000256" key="15">
    <source>
        <dbReference type="SAM" id="MobiDB-lite"/>
    </source>
</evidence>
<dbReference type="InterPro" id="IPR003841">
    <property type="entry name" value="Na/Pi_transpt"/>
</dbReference>
<evidence type="ECO:0000256" key="8">
    <source>
        <dbReference type="ARBA" id="ARBA00022771"/>
    </source>
</evidence>
<feature type="region of interest" description="Disordered" evidence="15">
    <location>
        <begin position="98"/>
        <end position="121"/>
    </location>
</feature>
<dbReference type="InterPro" id="IPR001878">
    <property type="entry name" value="Znf_CCHC"/>
</dbReference>
<organism evidence="18">
    <name type="scientific">Cladocopium goreaui</name>
    <dbReference type="NCBI Taxonomy" id="2562237"/>
    <lineage>
        <taxon>Eukaryota</taxon>
        <taxon>Sar</taxon>
        <taxon>Alveolata</taxon>
        <taxon>Dinophyceae</taxon>
        <taxon>Suessiales</taxon>
        <taxon>Symbiodiniaceae</taxon>
        <taxon>Cladocopium</taxon>
    </lineage>
</organism>
<dbReference type="GO" id="GO:0008270">
    <property type="term" value="F:zinc ion binding"/>
    <property type="evidence" value="ECO:0007669"/>
    <property type="project" value="UniProtKB-KW"/>
</dbReference>
<dbReference type="SMART" id="SM00343">
    <property type="entry name" value="ZnF_C2HC"/>
    <property type="match status" value="2"/>
</dbReference>
<reference evidence="19" key="2">
    <citation type="submission" date="2024-04" db="EMBL/GenBank/DDBJ databases">
        <authorList>
            <person name="Chen Y."/>
            <person name="Shah S."/>
            <person name="Dougan E. K."/>
            <person name="Thang M."/>
            <person name="Chan C."/>
        </authorList>
    </citation>
    <scope>NUCLEOTIDE SEQUENCE [LARGE SCALE GENOMIC DNA]</scope>
</reference>
<keyword evidence="7 16" id="KW-0812">Transmembrane</keyword>
<keyword evidence="6" id="KW-0507">mRNA processing</keyword>
<feature type="region of interest" description="Disordered" evidence="15">
    <location>
        <begin position="1419"/>
        <end position="1440"/>
    </location>
</feature>
<dbReference type="Proteomes" id="UP001152797">
    <property type="component" value="Unassembled WGS sequence"/>
</dbReference>
<evidence type="ECO:0000256" key="11">
    <source>
        <dbReference type="ARBA" id="ARBA00023136"/>
    </source>
</evidence>
<accession>A0A9P1BQM7</accession>
<dbReference type="GO" id="GO:0044341">
    <property type="term" value="P:sodium-dependent phosphate transport"/>
    <property type="evidence" value="ECO:0007669"/>
    <property type="project" value="InterPro"/>
</dbReference>
<evidence type="ECO:0000259" key="17">
    <source>
        <dbReference type="PROSITE" id="PS50158"/>
    </source>
</evidence>
<dbReference type="InterPro" id="IPR032570">
    <property type="entry name" value="SF1-HH"/>
</dbReference>
<keyword evidence="13" id="KW-0539">Nucleus</keyword>
<feature type="compositionally biased region" description="Basic and acidic residues" evidence="15">
    <location>
        <begin position="1285"/>
        <end position="1301"/>
    </location>
</feature>
<feature type="compositionally biased region" description="Low complexity" evidence="15">
    <location>
        <begin position="1321"/>
        <end position="1340"/>
    </location>
</feature>
<keyword evidence="9" id="KW-0862">Zinc</keyword>
<dbReference type="Pfam" id="PF00098">
    <property type="entry name" value="zf-CCHC"/>
    <property type="match status" value="1"/>
</dbReference>
<dbReference type="GO" id="GO:0008380">
    <property type="term" value="P:RNA splicing"/>
    <property type="evidence" value="ECO:0007669"/>
    <property type="project" value="UniProtKB-KW"/>
</dbReference>
<dbReference type="InterPro" id="IPR047086">
    <property type="entry name" value="SF1-HH_sf"/>
</dbReference>
<comment type="subcellular location">
    <subcellularLocation>
        <location evidence="2">Cell membrane</location>
        <topology evidence="2">Multi-pass membrane protein</topology>
    </subcellularLocation>
    <subcellularLocation>
        <location evidence="1">Nucleus</location>
    </subcellularLocation>
</comment>
<feature type="region of interest" description="Disordered" evidence="15">
    <location>
        <begin position="1370"/>
        <end position="1407"/>
    </location>
</feature>
<evidence type="ECO:0000256" key="4">
    <source>
        <dbReference type="ARBA" id="ARBA00010382"/>
    </source>
</evidence>
<dbReference type="PROSITE" id="PS50158">
    <property type="entry name" value="ZF_CCHC"/>
    <property type="match status" value="1"/>
</dbReference>
<keyword evidence="11 16" id="KW-0472">Membrane</keyword>
<feature type="transmembrane region" description="Helical" evidence="16">
    <location>
        <begin position="1184"/>
        <end position="1206"/>
    </location>
</feature>
<feature type="transmembrane region" description="Helical" evidence="16">
    <location>
        <begin position="1035"/>
        <end position="1057"/>
    </location>
</feature>
<comment type="similarity">
    <text evidence="3">Belongs to the SLC34A transporter family.</text>
</comment>
<dbReference type="GO" id="GO:0005886">
    <property type="term" value="C:plasma membrane"/>
    <property type="evidence" value="ECO:0007669"/>
    <property type="project" value="UniProtKB-SubCell"/>
</dbReference>
<evidence type="ECO:0000256" key="2">
    <source>
        <dbReference type="ARBA" id="ARBA00004651"/>
    </source>
</evidence>